<organism evidence="2 3">
    <name type="scientific">Baekduia soli</name>
    <dbReference type="NCBI Taxonomy" id="496014"/>
    <lineage>
        <taxon>Bacteria</taxon>
        <taxon>Bacillati</taxon>
        <taxon>Actinomycetota</taxon>
        <taxon>Thermoleophilia</taxon>
        <taxon>Solirubrobacterales</taxon>
        <taxon>Baekduiaceae</taxon>
        <taxon>Baekduia</taxon>
    </lineage>
</organism>
<dbReference type="OrthoDB" id="7177610at2"/>
<keyword evidence="1" id="KW-1133">Transmembrane helix</keyword>
<gene>
    <name evidence="2" type="ORF">FSW04_20180</name>
</gene>
<dbReference type="Proteomes" id="UP000321805">
    <property type="component" value="Chromosome"/>
</dbReference>
<sequence length="239" mass="24289">MTIAVRRPAAAAARDHPRHLVLACAVLGLLLGPRAPAGAVVGVALLVALAAAGAGCVRPAALGLVLGAVVLVAAVAAQARTAALDRTRLTPELGRIVSGSVTLLTAVRTDAFGGRRAVASWRGERVLLRLPRWGTAATPPGIGDIVVVRGRLRAADRTARAARAHAVLAASHVRPSGRRRGGAAGLVDAIRRRAESSLDGGLPPAEAGLLRGMVLGEDEALPGDVADDFRAAGLSHLVR</sequence>
<name>A0A5B8U953_9ACTN</name>
<reference evidence="2 3" key="1">
    <citation type="journal article" date="2018" name="J. Microbiol.">
        <title>Baekduia soli gen. nov., sp. nov., a novel bacterium isolated from the soil of Baekdu Mountain and proposal of a novel family name, Baekduiaceae fam. nov.</title>
        <authorList>
            <person name="An D.S."/>
            <person name="Siddiqi M.Z."/>
            <person name="Kim K.H."/>
            <person name="Yu H.S."/>
            <person name="Im W.T."/>
        </authorList>
    </citation>
    <scope>NUCLEOTIDE SEQUENCE [LARGE SCALE GENOMIC DNA]</scope>
    <source>
        <strain evidence="2 3">BR7-21</strain>
    </source>
</reference>
<evidence type="ECO:0000256" key="1">
    <source>
        <dbReference type="SAM" id="Phobius"/>
    </source>
</evidence>
<protein>
    <recommendedName>
        <fullName evidence="4">DUF4131 domain-containing protein</fullName>
    </recommendedName>
</protein>
<evidence type="ECO:0000313" key="3">
    <source>
        <dbReference type="Proteomes" id="UP000321805"/>
    </source>
</evidence>
<keyword evidence="1" id="KW-0472">Membrane</keyword>
<evidence type="ECO:0000313" key="2">
    <source>
        <dbReference type="EMBL" id="QEC49666.1"/>
    </source>
</evidence>
<accession>A0A5B8U953</accession>
<dbReference type="EMBL" id="CP042430">
    <property type="protein sequence ID" value="QEC49666.1"/>
    <property type="molecule type" value="Genomic_DNA"/>
</dbReference>
<keyword evidence="1" id="KW-0812">Transmembrane</keyword>
<keyword evidence="3" id="KW-1185">Reference proteome</keyword>
<proteinExistence type="predicted"/>
<dbReference type="KEGG" id="bsol:FSW04_20180"/>
<dbReference type="RefSeq" id="WP_146922031.1">
    <property type="nucleotide sequence ID" value="NZ_CP042430.1"/>
</dbReference>
<dbReference type="AlphaFoldDB" id="A0A5B8U953"/>
<feature type="transmembrane region" description="Helical" evidence="1">
    <location>
        <begin position="60"/>
        <end position="79"/>
    </location>
</feature>
<evidence type="ECO:0008006" key="4">
    <source>
        <dbReference type="Google" id="ProtNLM"/>
    </source>
</evidence>